<dbReference type="KEGG" id="sgu:SGLAU_17990"/>
<keyword evidence="2" id="KW-1185">Reference proteome</keyword>
<name>A0A089XCB0_STRGA</name>
<sequence length="156" mass="16455">MATQTQAPVQPGSENKLYILQQGIVEDAPGGVPAHLSFGILNTVPDPVNPGDITFTLKAPTGFVFTGWLSWAYHDVSTLQARGNLETTQGTLGDGGRTLTFTHNPYLSTNQECIGYGAQVTAVDGATPGRYTDGQLKVGAAAPIKLKGRVLDPDED</sequence>
<evidence type="ECO:0000313" key="2">
    <source>
        <dbReference type="Proteomes" id="UP000029482"/>
    </source>
</evidence>
<dbReference type="HOGENOM" id="CLU_1685582_0_0_11"/>
<accession>A0A089XCB0</accession>
<reference evidence="2" key="1">
    <citation type="journal article" date="2015" name="J. Biotechnol.">
        <title>Complete genome sequence of the actinobacterium Streptomyces glaucescens GLA.O (DSM 40922) consisting of a linear chromosome and one linear plasmid.</title>
        <authorList>
            <person name="Ortseifen V."/>
            <person name="Winkler A."/>
            <person name="Albersmeier A."/>
            <person name="Wendler S."/>
            <person name="Puhler A."/>
            <person name="Kalinowski J."/>
            <person name="Ruckert C."/>
        </authorList>
    </citation>
    <scope>NUCLEOTIDE SEQUENCE [LARGE SCALE GENOMIC DNA]</scope>
    <source>
        <strain evidence="2">DSM 40922 / GLA O</strain>
    </source>
</reference>
<dbReference type="EMBL" id="CP009438">
    <property type="protein sequence ID" value="AIR99561.1"/>
    <property type="molecule type" value="Genomic_DNA"/>
</dbReference>
<dbReference type="Proteomes" id="UP000029482">
    <property type="component" value="Chromosome"/>
</dbReference>
<dbReference type="STRING" id="1907.SGLAU_17990"/>
<protein>
    <submittedName>
        <fullName evidence="1">Uncharacterized protein</fullName>
    </submittedName>
</protein>
<dbReference type="eggNOG" id="ENOG5032GQ8">
    <property type="taxonomic scope" value="Bacteria"/>
</dbReference>
<dbReference type="OrthoDB" id="4146523at2"/>
<organism evidence="1 2">
    <name type="scientific">Streptomyces glaucescens</name>
    <dbReference type="NCBI Taxonomy" id="1907"/>
    <lineage>
        <taxon>Bacteria</taxon>
        <taxon>Bacillati</taxon>
        <taxon>Actinomycetota</taxon>
        <taxon>Actinomycetes</taxon>
        <taxon>Kitasatosporales</taxon>
        <taxon>Streptomycetaceae</taxon>
        <taxon>Streptomyces</taxon>
    </lineage>
</organism>
<gene>
    <name evidence="1" type="ORF">SGLAU_17990</name>
</gene>
<dbReference type="AlphaFoldDB" id="A0A089XCB0"/>
<dbReference type="RefSeq" id="WP_043502687.1">
    <property type="nucleotide sequence ID" value="NZ_CP009438.1"/>
</dbReference>
<evidence type="ECO:0000313" key="1">
    <source>
        <dbReference type="EMBL" id="AIR99561.1"/>
    </source>
</evidence>
<proteinExistence type="predicted"/>